<dbReference type="Pfam" id="PF13560">
    <property type="entry name" value="HTH_31"/>
    <property type="match status" value="1"/>
</dbReference>
<evidence type="ECO:0000313" key="3">
    <source>
        <dbReference type="Proteomes" id="UP000248714"/>
    </source>
</evidence>
<dbReference type="CDD" id="cd00093">
    <property type="entry name" value="HTH_XRE"/>
    <property type="match status" value="1"/>
</dbReference>
<reference evidence="2 3" key="1">
    <citation type="submission" date="2018-06" db="EMBL/GenBank/DDBJ databases">
        <title>Genomic Encyclopedia of Type Strains, Phase IV (KMG-IV): sequencing the most valuable type-strain genomes for metagenomic binning, comparative biology and taxonomic classification.</title>
        <authorList>
            <person name="Goeker M."/>
        </authorList>
    </citation>
    <scope>NUCLEOTIDE SEQUENCE [LARGE SCALE GENOMIC DNA]</scope>
    <source>
        <strain evidence="2 3">DSM 45479</strain>
    </source>
</reference>
<dbReference type="InterPro" id="IPR001387">
    <property type="entry name" value="Cro/C1-type_HTH"/>
</dbReference>
<dbReference type="InterPro" id="IPR010982">
    <property type="entry name" value="Lambda_DNA-bd_dom_sf"/>
</dbReference>
<accession>A0ABX9DXH4</accession>
<feature type="domain" description="HTH cro/C1-type" evidence="1">
    <location>
        <begin position="8"/>
        <end position="62"/>
    </location>
</feature>
<name>A0ABX9DXH4_9PSEU</name>
<proteinExistence type="predicted"/>
<gene>
    <name evidence="2" type="ORF">C8D87_112136</name>
</gene>
<keyword evidence="3" id="KW-1185">Reference proteome</keyword>
<evidence type="ECO:0000313" key="2">
    <source>
        <dbReference type="EMBL" id="RAS60240.1"/>
    </source>
</evidence>
<comment type="caution">
    <text evidence="2">The sequence shown here is derived from an EMBL/GenBank/DDBJ whole genome shotgun (WGS) entry which is preliminary data.</text>
</comment>
<dbReference type="SUPFAM" id="SSF47413">
    <property type="entry name" value="lambda repressor-like DNA-binding domains"/>
    <property type="match status" value="1"/>
</dbReference>
<protein>
    <submittedName>
        <fullName evidence="2">Helix-turn-helix protein</fullName>
    </submittedName>
</protein>
<dbReference type="PROSITE" id="PS50943">
    <property type="entry name" value="HTH_CROC1"/>
    <property type="match status" value="1"/>
</dbReference>
<dbReference type="RefSeq" id="WP_112231106.1">
    <property type="nucleotide sequence ID" value="NZ_QLTT01000012.1"/>
</dbReference>
<dbReference type="SMART" id="SM00530">
    <property type="entry name" value="HTH_XRE"/>
    <property type="match status" value="1"/>
</dbReference>
<dbReference type="Proteomes" id="UP000248714">
    <property type="component" value="Unassembled WGS sequence"/>
</dbReference>
<organism evidence="2 3">
    <name type="scientific">Lentzea atacamensis</name>
    <dbReference type="NCBI Taxonomy" id="531938"/>
    <lineage>
        <taxon>Bacteria</taxon>
        <taxon>Bacillati</taxon>
        <taxon>Actinomycetota</taxon>
        <taxon>Actinomycetes</taxon>
        <taxon>Pseudonocardiales</taxon>
        <taxon>Pseudonocardiaceae</taxon>
        <taxon>Lentzea</taxon>
    </lineage>
</organism>
<sequence length="400" mass="43609">MNDFGNTLRRLRLEKGMSLANLAKLTNYSKGYLSKVESGVRPASDGIARVCDGALGTNGQLLAALADETRTAMANRLPIVMPVGYTASSDQPEDGFRGDLDDYTAQFWSIFGTLRRMGHTMSPEIVLPMVLANIETVSKVLQSAKAAPTHGLVLLAARFNEYAGWMAQEAGRDDLFQRLTAEAVRLAIEAGDHELPQFAVVRQADRALYNGDGRGIVDLTGRVLRCQNITPRTRSTAWLRQAQGHALLGDRSSCLRALDSARESDEADHAETGVRSLGTTSVGNQVDVTTGWSLVDLCRHDEAIPVLHKVISGVSTDSMRSRVRFGVRLALAYASIGEREQASHLVHAALPGLRQVDSDSIRVDLKALADMLRRRWARDVAVADLLAELRPQLGRSARRG</sequence>
<dbReference type="Gene3D" id="1.10.260.40">
    <property type="entry name" value="lambda repressor-like DNA-binding domains"/>
    <property type="match status" value="1"/>
</dbReference>
<evidence type="ECO:0000259" key="1">
    <source>
        <dbReference type="PROSITE" id="PS50943"/>
    </source>
</evidence>
<dbReference type="EMBL" id="QLTT01000012">
    <property type="protein sequence ID" value="RAS60240.1"/>
    <property type="molecule type" value="Genomic_DNA"/>
</dbReference>